<dbReference type="Proteomes" id="UP000019146">
    <property type="component" value="Chromosome 2"/>
</dbReference>
<comment type="subcellular location">
    <subcellularLocation>
        <location evidence="1">Cell membrane</location>
        <topology evidence="1">Multi-pass membrane protein</topology>
    </subcellularLocation>
</comment>
<dbReference type="RefSeq" id="WP_035998488.1">
    <property type="nucleotide sequence ID" value="NZ_CP012747.1"/>
</dbReference>
<gene>
    <name evidence="7" type="ORF">K788_00003440</name>
</gene>
<keyword evidence="4 6" id="KW-1133">Transmembrane helix</keyword>
<evidence type="ECO:0000313" key="8">
    <source>
        <dbReference type="Proteomes" id="UP000019146"/>
    </source>
</evidence>
<keyword evidence="2" id="KW-1003">Cell membrane</keyword>
<protein>
    <submittedName>
        <fullName evidence="7">Effector of murein hydrolase LrgA</fullName>
    </submittedName>
</protein>
<evidence type="ECO:0000256" key="5">
    <source>
        <dbReference type="ARBA" id="ARBA00023136"/>
    </source>
</evidence>
<name>A0A0P0RHU2_9BURK</name>
<dbReference type="PANTHER" id="PTHR33931:SF2">
    <property type="entry name" value="HOLIN-LIKE PROTEIN CIDA"/>
    <property type="match status" value="1"/>
</dbReference>
<evidence type="ECO:0000313" key="7">
    <source>
        <dbReference type="EMBL" id="ALL68288.1"/>
    </source>
</evidence>
<evidence type="ECO:0000256" key="6">
    <source>
        <dbReference type="SAM" id="Phobius"/>
    </source>
</evidence>
<accession>A0A0P0RHU2</accession>
<sequence length="113" mass="11897">MLQGLAFLLVFQCIGEGISYVLHLPIPGPVVGMLLLLCAVVMQPKTADVIEPTALELIRHLSLLFVPAGVGIMVSAGRVRGQALALIVSIVISTTLTIVVSALVTRALLARRS</sequence>
<dbReference type="PANTHER" id="PTHR33931">
    <property type="entry name" value="HOLIN-LIKE PROTEIN CIDA-RELATED"/>
    <property type="match status" value="1"/>
</dbReference>
<keyword evidence="5 6" id="KW-0472">Membrane</keyword>
<dbReference type="EMBL" id="CP012747">
    <property type="protein sequence ID" value="ALL68288.1"/>
    <property type="molecule type" value="Genomic_DNA"/>
</dbReference>
<evidence type="ECO:0000256" key="2">
    <source>
        <dbReference type="ARBA" id="ARBA00022475"/>
    </source>
</evidence>
<organism evidence="7 8">
    <name type="scientific">Paraburkholderia caribensis MBA4</name>
    <dbReference type="NCBI Taxonomy" id="1323664"/>
    <lineage>
        <taxon>Bacteria</taxon>
        <taxon>Pseudomonadati</taxon>
        <taxon>Pseudomonadota</taxon>
        <taxon>Betaproteobacteria</taxon>
        <taxon>Burkholderiales</taxon>
        <taxon>Burkholderiaceae</taxon>
        <taxon>Paraburkholderia</taxon>
    </lineage>
</organism>
<dbReference type="GO" id="GO:0016787">
    <property type="term" value="F:hydrolase activity"/>
    <property type="evidence" value="ECO:0007669"/>
    <property type="project" value="UniProtKB-KW"/>
</dbReference>
<keyword evidence="3 6" id="KW-0812">Transmembrane</keyword>
<dbReference type="AlphaFoldDB" id="A0A0P0RHU2"/>
<reference evidence="7 8" key="1">
    <citation type="journal article" date="2014" name="Genome Announc.">
        <title>Draft Genome Sequence of the Haloacid-Degrading Burkholderia caribensis Strain MBA4.</title>
        <authorList>
            <person name="Pan Y."/>
            <person name="Kong K.F."/>
            <person name="Tsang J.S."/>
        </authorList>
    </citation>
    <scope>NUCLEOTIDE SEQUENCE [LARGE SCALE GENOMIC DNA]</scope>
    <source>
        <strain evidence="7 8">MBA4</strain>
    </source>
</reference>
<dbReference type="GeneID" id="69972014"/>
<dbReference type="InterPro" id="IPR005538">
    <property type="entry name" value="LrgA/CidA"/>
</dbReference>
<evidence type="ECO:0000256" key="3">
    <source>
        <dbReference type="ARBA" id="ARBA00022692"/>
    </source>
</evidence>
<evidence type="ECO:0000256" key="1">
    <source>
        <dbReference type="ARBA" id="ARBA00004651"/>
    </source>
</evidence>
<dbReference type="Pfam" id="PF03788">
    <property type="entry name" value="LrgA"/>
    <property type="match status" value="1"/>
</dbReference>
<feature type="transmembrane region" description="Helical" evidence="6">
    <location>
        <begin position="54"/>
        <end position="77"/>
    </location>
</feature>
<dbReference type="GO" id="GO:0005886">
    <property type="term" value="C:plasma membrane"/>
    <property type="evidence" value="ECO:0007669"/>
    <property type="project" value="UniProtKB-SubCell"/>
</dbReference>
<keyword evidence="7" id="KW-0378">Hydrolase</keyword>
<feature type="transmembrane region" description="Helical" evidence="6">
    <location>
        <begin position="25"/>
        <end position="42"/>
    </location>
</feature>
<dbReference type="KEGG" id="bcai:K788_00003440"/>
<evidence type="ECO:0000256" key="4">
    <source>
        <dbReference type="ARBA" id="ARBA00022989"/>
    </source>
</evidence>
<proteinExistence type="predicted"/>
<feature type="transmembrane region" description="Helical" evidence="6">
    <location>
        <begin position="83"/>
        <end position="109"/>
    </location>
</feature>